<keyword evidence="6 8" id="KW-0472">Membrane</keyword>
<comment type="similarity">
    <text evidence="7 8">Belongs to the SFT2 family.</text>
</comment>
<accession>A0A075B2N4</accession>
<sequence>MYGFGICYVAGLVINFISAFFFFNITMFAFLYTLGNILSLGLIHFNSTSFLFGPLNQLKKMFDKDRIVATLLYLGALVLTIILVVVKASVVLILLCVIFQSGALFWYSLSYIPFGRAAVLNCFKGVFK</sequence>
<dbReference type="Proteomes" id="UP000030755">
    <property type="component" value="Unassembled WGS sequence"/>
</dbReference>
<dbReference type="STRING" id="988480.A0A075B2N4"/>
<evidence type="ECO:0000256" key="3">
    <source>
        <dbReference type="ARBA" id="ARBA00022692"/>
    </source>
</evidence>
<dbReference type="OrthoDB" id="73614at2759"/>
<dbReference type="PANTHER" id="PTHR23137:SF6">
    <property type="entry name" value="VESICLE TRANSPORT PROTEIN"/>
    <property type="match status" value="1"/>
</dbReference>
<keyword evidence="10" id="KW-1185">Reference proteome</keyword>
<feature type="transmembrane region" description="Helical" evidence="8">
    <location>
        <begin position="37"/>
        <end position="55"/>
    </location>
</feature>
<evidence type="ECO:0000313" key="10">
    <source>
        <dbReference type="Proteomes" id="UP000030755"/>
    </source>
</evidence>
<gene>
    <name evidence="9" type="ORF">O9G_004081</name>
</gene>
<evidence type="ECO:0000256" key="2">
    <source>
        <dbReference type="ARBA" id="ARBA00022448"/>
    </source>
</evidence>
<comment type="subcellular location">
    <subcellularLocation>
        <location evidence="8">Golgi apparatus membrane</location>
        <topology evidence="8">Multi-pass membrane protein</topology>
    </subcellularLocation>
    <subcellularLocation>
        <location evidence="1">Membrane</location>
        <topology evidence="1">Multi-pass membrane protein</topology>
    </subcellularLocation>
</comment>
<reference evidence="9 10" key="1">
    <citation type="journal article" date="2013" name="Curr. Biol.">
        <title>Shared signatures of parasitism and phylogenomics unite Cryptomycota and microsporidia.</title>
        <authorList>
            <person name="James T.Y."/>
            <person name="Pelin A."/>
            <person name="Bonen L."/>
            <person name="Ahrendt S."/>
            <person name="Sain D."/>
            <person name="Corradi N."/>
            <person name="Stajich J.E."/>
        </authorList>
    </citation>
    <scope>NUCLEOTIDE SEQUENCE [LARGE SCALE GENOMIC DNA]</scope>
    <source>
        <strain evidence="9 10">CSF55</strain>
    </source>
</reference>
<keyword evidence="8" id="KW-0333">Golgi apparatus</keyword>
<evidence type="ECO:0000256" key="4">
    <source>
        <dbReference type="ARBA" id="ARBA00022927"/>
    </source>
</evidence>
<dbReference type="GO" id="GO:0000139">
    <property type="term" value="C:Golgi membrane"/>
    <property type="evidence" value="ECO:0007669"/>
    <property type="project" value="UniProtKB-SubCell"/>
</dbReference>
<feature type="transmembrane region" description="Helical" evidence="8">
    <location>
        <begin position="67"/>
        <end position="86"/>
    </location>
</feature>
<dbReference type="EMBL" id="KE560887">
    <property type="protein sequence ID" value="EPZ35063.1"/>
    <property type="molecule type" value="Genomic_DNA"/>
</dbReference>
<protein>
    <recommendedName>
        <fullName evidence="8">Protein transport protein SFT2</fullName>
    </recommendedName>
</protein>
<evidence type="ECO:0000256" key="6">
    <source>
        <dbReference type="ARBA" id="ARBA00023136"/>
    </source>
</evidence>
<keyword evidence="2 8" id="KW-0813">Transport</keyword>
<dbReference type="OMA" id="IAAIVWK"/>
<dbReference type="InterPro" id="IPR007305">
    <property type="entry name" value="Vesicle_transpt_Got1/SFT2"/>
</dbReference>
<dbReference type="PANTHER" id="PTHR23137">
    <property type="entry name" value="VESICLE TRANSPORT PROTEIN-RELATED"/>
    <property type="match status" value="1"/>
</dbReference>
<evidence type="ECO:0000313" key="9">
    <source>
        <dbReference type="EMBL" id="EPZ35063.1"/>
    </source>
</evidence>
<dbReference type="HOGENOM" id="CLU_099529_0_1_1"/>
<keyword evidence="3 8" id="KW-0812">Transmembrane</keyword>
<dbReference type="InterPro" id="IPR011691">
    <property type="entry name" value="Vesicle_transpt_SFT2"/>
</dbReference>
<dbReference type="Pfam" id="PF04178">
    <property type="entry name" value="Got1"/>
    <property type="match status" value="1"/>
</dbReference>
<keyword evidence="5 8" id="KW-1133">Transmembrane helix</keyword>
<dbReference type="AlphaFoldDB" id="A0A075B2N4"/>
<dbReference type="GO" id="GO:0015031">
    <property type="term" value="P:protein transport"/>
    <property type="evidence" value="ECO:0007669"/>
    <property type="project" value="UniProtKB-KW"/>
</dbReference>
<evidence type="ECO:0000256" key="1">
    <source>
        <dbReference type="ARBA" id="ARBA00004141"/>
    </source>
</evidence>
<organism evidence="9 10">
    <name type="scientific">Rozella allomycis (strain CSF55)</name>
    <dbReference type="NCBI Taxonomy" id="988480"/>
    <lineage>
        <taxon>Eukaryota</taxon>
        <taxon>Fungi</taxon>
        <taxon>Fungi incertae sedis</taxon>
        <taxon>Cryptomycota</taxon>
        <taxon>Cryptomycota incertae sedis</taxon>
        <taxon>Rozella</taxon>
    </lineage>
</organism>
<keyword evidence="4 8" id="KW-0653">Protein transport</keyword>
<name>A0A075B2N4_ROZAC</name>
<evidence type="ECO:0000256" key="5">
    <source>
        <dbReference type="ARBA" id="ARBA00022989"/>
    </source>
</evidence>
<feature type="transmembrane region" description="Helical" evidence="8">
    <location>
        <begin position="7"/>
        <end position="31"/>
    </location>
</feature>
<feature type="transmembrane region" description="Helical" evidence="8">
    <location>
        <begin position="92"/>
        <end position="114"/>
    </location>
</feature>
<dbReference type="GO" id="GO:0016192">
    <property type="term" value="P:vesicle-mediated transport"/>
    <property type="evidence" value="ECO:0007669"/>
    <property type="project" value="InterPro"/>
</dbReference>
<evidence type="ECO:0000256" key="7">
    <source>
        <dbReference type="ARBA" id="ARBA00025800"/>
    </source>
</evidence>
<proteinExistence type="inferred from homology"/>
<evidence type="ECO:0000256" key="8">
    <source>
        <dbReference type="RuleBase" id="RU363111"/>
    </source>
</evidence>
<comment type="function">
    <text evidence="8">Nonessential protein required for the fusion of transport vesicles derived from the endocytic pathway with the Golgi complex.</text>
</comment>